<protein>
    <recommendedName>
        <fullName evidence="8">STAS domain-containing protein</fullName>
    </recommendedName>
</protein>
<dbReference type="PROSITE" id="PS01130">
    <property type="entry name" value="SLC26A"/>
    <property type="match status" value="1"/>
</dbReference>
<dbReference type="SUPFAM" id="SSF52091">
    <property type="entry name" value="SpoIIaa-like"/>
    <property type="match status" value="1"/>
</dbReference>
<feature type="transmembrane region" description="Helical" evidence="7">
    <location>
        <begin position="484"/>
        <end position="509"/>
    </location>
</feature>
<dbReference type="Proteomes" id="UP001633002">
    <property type="component" value="Unassembled WGS sequence"/>
</dbReference>
<comment type="caution">
    <text evidence="9">The sequence shown here is derived from an EMBL/GenBank/DDBJ whole genome shotgun (WGS) entry which is preliminary data.</text>
</comment>
<feature type="transmembrane region" description="Helical" evidence="7">
    <location>
        <begin position="126"/>
        <end position="147"/>
    </location>
</feature>
<dbReference type="GO" id="GO:0016020">
    <property type="term" value="C:membrane"/>
    <property type="evidence" value="ECO:0007669"/>
    <property type="project" value="UniProtKB-SubCell"/>
</dbReference>
<feature type="transmembrane region" description="Helical" evidence="7">
    <location>
        <begin position="348"/>
        <end position="371"/>
    </location>
</feature>
<dbReference type="PROSITE" id="PS50801">
    <property type="entry name" value="STAS"/>
    <property type="match status" value="1"/>
</dbReference>
<keyword evidence="3 7" id="KW-0812">Transmembrane</keyword>
<feature type="transmembrane region" description="Helical" evidence="7">
    <location>
        <begin position="448"/>
        <end position="472"/>
    </location>
</feature>
<evidence type="ECO:0000259" key="8">
    <source>
        <dbReference type="PROSITE" id="PS50801"/>
    </source>
</evidence>
<feature type="domain" description="STAS" evidence="8">
    <location>
        <begin position="533"/>
        <end position="657"/>
    </location>
</feature>
<gene>
    <name evidence="9" type="ORF">R1sor_019575</name>
</gene>
<feature type="transmembrane region" description="Helical" evidence="7">
    <location>
        <begin position="154"/>
        <end position="174"/>
    </location>
</feature>
<keyword evidence="2" id="KW-0813">Transport</keyword>
<dbReference type="InterPro" id="IPR011547">
    <property type="entry name" value="SLC26A/SulP_dom"/>
</dbReference>
<feature type="compositionally biased region" description="Polar residues" evidence="6">
    <location>
        <begin position="675"/>
        <end position="687"/>
    </location>
</feature>
<evidence type="ECO:0000313" key="9">
    <source>
        <dbReference type="EMBL" id="KAL3701553.1"/>
    </source>
</evidence>
<name>A0ABD3ID15_9MARC</name>
<accession>A0ABD3ID15</accession>
<evidence type="ECO:0000256" key="6">
    <source>
        <dbReference type="SAM" id="MobiDB-lite"/>
    </source>
</evidence>
<feature type="transmembrane region" description="Helical" evidence="7">
    <location>
        <begin position="296"/>
        <end position="316"/>
    </location>
</feature>
<keyword evidence="4 7" id="KW-1133">Transmembrane helix</keyword>
<dbReference type="FunFam" id="3.30.750.24:FF:000002">
    <property type="entry name" value="Sulfate transporter 31"/>
    <property type="match status" value="1"/>
</dbReference>
<dbReference type="InterPro" id="IPR002645">
    <property type="entry name" value="STAS_dom"/>
</dbReference>
<evidence type="ECO:0000256" key="7">
    <source>
        <dbReference type="SAM" id="Phobius"/>
    </source>
</evidence>
<dbReference type="InterPro" id="IPR036513">
    <property type="entry name" value="STAS_dom_sf"/>
</dbReference>
<evidence type="ECO:0000313" key="10">
    <source>
        <dbReference type="Proteomes" id="UP001633002"/>
    </source>
</evidence>
<dbReference type="Pfam" id="PF00916">
    <property type="entry name" value="Sulfate_transp"/>
    <property type="match status" value="1"/>
</dbReference>
<dbReference type="CDD" id="cd07042">
    <property type="entry name" value="STAS_SulP_like_sulfate_transporter"/>
    <property type="match status" value="1"/>
</dbReference>
<evidence type="ECO:0000256" key="5">
    <source>
        <dbReference type="ARBA" id="ARBA00023136"/>
    </source>
</evidence>
<dbReference type="InterPro" id="IPR018045">
    <property type="entry name" value="S04_transporter_CS"/>
</dbReference>
<dbReference type="Gene3D" id="3.30.750.24">
    <property type="entry name" value="STAS domain"/>
    <property type="match status" value="1"/>
</dbReference>
<evidence type="ECO:0000256" key="1">
    <source>
        <dbReference type="ARBA" id="ARBA00004141"/>
    </source>
</evidence>
<dbReference type="PANTHER" id="PTHR11814">
    <property type="entry name" value="SULFATE TRANSPORTER"/>
    <property type="match status" value="1"/>
</dbReference>
<organism evidence="9 10">
    <name type="scientific">Riccia sorocarpa</name>
    <dbReference type="NCBI Taxonomy" id="122646"/>
    <lineage>
        <taxon>Eukaryota</taxon>
        <taxon>Viridiplantae</taxon>
        <taxon>Streptophyta</taxon>
        <taxon>Embryophyta</taxon>
        <taxon>Marchantiophyta</taxon>
        <taxon>Marchantiopsida</taxon>
        <taxon>Marchantiidae</taxon>
        <taxon>Marchantiales</taxon>
        <taxon>Ricciaceae</taxon>
        <taxon>Riccia</taxon>
    </lineage>
</organism>
<keyword evidence="5 7" id="KW-0472">Membrane</keyword>
<feature type="region of interest" description="Disordered" evidence="6">
    <location>
        <begin position="669"/>
        <end position="698"/>
    </location>
</feature>
<dbReference type="NCBIfam" id="TIGR00815">
    <property type="entry name" value="sulP"/>
    <property type="match status" value="1"/>
</dbReference>
<dbReference type="Pfam" id="PF01740">
    <property type="entry name" value="STAS"/>
    <property type="match status" value="1"/>
</dbReference>
<evidence type="ECO:0000256" key="4">
    <source>
        <dbReference type="ARBA" id="ARBA00022989"/>
    </source>
</evidence>
<evidence type="ECO:0000256" key="2">
    <source>
        <dbReference type="ARBA" id="ARBA00022448"/>
    </source>
</evidence>
<feature type="transmembrane region" description="Helical" evidence="7">
    <location>
        <begin position="383"/>
        <end position="400"/>
    </location>
</feature>
<feature type="transmembrane region" description="Helical" evidence="7">
    <location>
        <begin position="268"/>
        <end position="284"/>
    </location>
</feature>
<comment type="subcellular location">
    <subcellularLocation>
        <location evidence="1">Membrane</location>
        <topology evidence="1">Multi-pass membrane protein</topology>
    </subcellularLocation>
</comment>
<dbReference type="AlphaFoldDB" id="A0ABD3ID15"/>
<dbReference type="EMBL" id="JBJQOH010000001">
    <property type="protein sequence ID" value="KAL3701553.1"/>
    <property type="molecule type" value="Genomic_DNA"/>
</dbReference>
<sequence>MYTSGSHVDFQSATSEKGQVSFTGLGGRGQDRAVRSVRVLAMEHSQRHNSVESLFPPDPCKEKSEQKSGFSSWWKQNQSVLLERIFPCIVWMRAYDWKQDFRADVMAGLTVGTMLIPQAMSYARLAGLHPIYGLYGGFIPVLTYAIFGSSRQLAVGPVAMVSLLVSNGIMPIVIAHTSTPEEAEQLYTALSIHLAFLVGMIECVMGLVRLGWLIRFISHSVVSGFTTASAIIIGLSQAKSFLGYDITGSTHISELVKSIIDGLDQFKWQPFLMGSVTLGTLLLMKHLGKNYKRFRALRAAGPISALVMGVLFVKLFRPASIQLVGEIPQGFPPTSFQYSLDFTYTLQLLPYACLVSGVGILESVGIAKALASKNGYELDSNQELFGLGVANLFACSFSSYPVTGSFSRSAVSNESGAKTGLFGIVVFILVGAALLFLTPVFTDIPQCALAAIVVSAVIGLVDYEEAIFLWHVDKRDLLLWTTTFIFTLLLGIEVGVLIGVGLSLVFVIYESANPHTAMLGRLPGTTVYRNIEQYPDAYTYHGIVLMRIDAPIYFANISVIKDRLRSCEHYCPRKSSRGVEQDRIHFIIFEMSPVTYVDSSAVHAIKELYHDLKARGIQLAICNPNGKVMETFAKGGVPELLGYEWYFVRVHDALQTCLAILEAKHSNEPEPVSDVESQVPNLEQESNSVDDDQTTVGQWVDDSQLHAPLLLRRTNSDASSGGS</sequence>
<dbReference type="InterPro" id="IPR001902">
    <property type="entry name" value="SLC26A/SulP_fam"/>
</dbReference>
<feature type="transmembrane region" description="Helical" evidence="7">
    <location>
        <begin position="420"/>
        <end position="441"/>
    </location>
</feature>
<feature type="transmembrane region" description="Helical" evidence="7">
    <location>
        <begin position="212"/>
        <end position="235"/>
    </location>
</feature>
<evidence type="ECO:0000256" key="3">
    <source>
        <dbReference type="ARBA" id="ARBA00022692"/>
    </source>
</evidence>
<feature type="transmembrane region" description="Helical" evidence="7">
    <location>
        <begin position="186"/>
        <end position="205"/>
    </location>
</feature>
<reference evidence="9 10" key="1">
    <citation type="submission" date="2024-09" db="EMBL/GenBank/DDBJ databases">
        <title>Chromosome-scale assembly of Riccia sorocarpa.</title>
        <authorList>
            <person name="Paukszto L."/>
        </authorList>
    </citation>
    <scope>NUCLEOTIDE SEQUENCE [LARGE SCALE GENOMIC DNA]</scope>
    <source>
        <strain evidence="9">LP-2024</strain>
        <tissue evidence="9">Aerial parts of the thallus</tissue>
    </source>
</reference>
<keyword evidence="10" id="KW-1185">Reference proteome</keyword>
<proteinExistence type="predicted"/>